<dbReference type="NCBIfam" id="TIGR01910">
    <property type="entry name" value="DapE-ArgE"/>
    <property type="match status" value="1"/>
</dbReference>
<dbReference type="Proteomes" id="UP001431221">
    <property type="component" value="Unassembled WGS sequence"/>
</dbReference>
<dbReference type="SUPFAM" id="SSF55031">
    <property type="entry name" value="Bacterial exopeptidase dimerisation domain"/>
    <property type="match status" value="1"/>
</dbReference>
<protein>
    <submittedName>
        <fullName evidence="9">ArgE/DapE family deacylase</fullName>
        <ecNumber evidence="9">3.4.-.-</ecNumber>
    </submittedName>
</protein>
<evidence type="ECO:0000313" key="10">
    <source>
        <dbReference type="Proteomes" id="UP001431221"/>
    </source>
</evidence>
<dbReference type="PANTHER" id="PTHR43808:SF25">
    <property type="entry name" value="PEPTIDASE M20 DIMERISATION DOMAIN-CONTAINING PROTEIN"/>
    <property type="match status" value="1"/>
</dbReference>
<evidence type="ECO:0000256" key="5">
    <source>
        <dbReference type="ARBA" id="ARBA00022801"/>
    </source>
</evidence>
<evidence type="ECO:0000256" key="3">
    <source>
        <dbReference type="ARBA" id="ARBA00006247"/>
    </source>
</evidence>
<sequence length="427" mass="45626">MPLSQDAIAAITAAVDAQFEDQVDFLQDIVRAPSLRGEEAGVQGIVEKALKGRGYDVETYPLDVAVLKDHPAYSPATIDYADTFNVAGRKTPATSSGRSLILNAHVDVVPTANPDFWTHPPFSATRVGDWLYGRGAGDMKAGLTANLFAVDAIEAAGFRLQAPLEVQSVIDEEVTGNGTAAAIQRGARADAVLIPEPTDEELTYANSGVIKFRITVQGVPAHPREPDSGLSAIEAAFLVIKELRGLEARWNAERLDHAGFDKLSNPASMNIGTISGGEWQSSIPFECTFEGRIGFYPGDRPEDRMAAFEQALNGLGSLDPRLEKANPRLEWTGTCQAGYRLAEGTDAEKLLAAAHGAVAGTSLQRSIMACYLDAALYMNHCGIPSLTYGPLSKNIHGIDECVSLPSLKRVTKTIALFTAGWCGIAPE</sequence>
<dbReference type="Gene3D" id="3.40.630.10">
    <property type="entry name" value="Zn peptidases"/>
    <property type="match status" value="1"/>
</dbReference>
<evidence type="ECO:0000256" key="6">
    <source>
        <dbReference type="ARBA" id="ARBA00022833"/>
    </source>
</evidence>
<comment type="cofactor">
    <cofactor evidence="2">
        <name>Zn(2+)</name>
        <dbReference type="ChEBI" id="CHEBI:29105"/>
    </cofactor>
</comment>
<dbReference type="InterPro" id="IPR050072">
    <property type="entry name" value="Peptidase_M20A"/>
</dbReference>
<organism evidence="9 10">
    <name type="scientific">Roseibium sediminicola</name>
    <dbReference type="NCBI Taxonomy" id="2933272"/>
    <lineage>
        <taxon>Bacteria</taxon>
        <taxon>Pseudomonadati</taxon>
        <taxon>Pseudomonadota</taxon>
        <taxon>Alphaproteobacteria</taxon>
        <taxon>Hyphomicrobiales</taxon>
        <taxon>Stappiaceae</taxon>
        <taxon>Roseibium</taxon>
    </lineage>
</organism>
<evidence type="ECO:0000256" key="7">
    <source>
        <dbReference type="ARBA" id="ARBA00023285"/>
    </source>
</evidence>
<keyword evidence="4" id="KW-0479">Metal-binding</keyword>
<proteinExistence type="inferred from homology"/>
<dbReference type="InterPro" id="IPR010182">
    <property type="entry name" value="ArgE/DapE"/>
</dbReference>
<feature type="domain" description="Peptidase M20 dimerisation" evidence="8">
    <location>
        <begin position="204"/>
        <end position="313"/>
    </location>
</feature>
<dbReference type="RefSeq" id="WP_248150280.1">
    <property type="nucleotide sequence ID" value="NZ_JALNMJ010000001.1"/>
</dbReference>
<evidence type="ECO:0000313" key="9">
    <source>
        <dbReference type="EMBL" id="MCK7611021.1"/>
    </source>
</evidence>
<dbReference type="NCBIfam" id="NF005306">
    <property type="entry name" value="PRK06837.1"/>
    <property type="match status" value="1"/>
</dbReference>
<name>A0ABT0GNW7_9HYPH</name>
<dbReference type="EMBL" id="JALNMJ010000001">
    <property type="protein sequence ID" value="MCK7611021.1"/>
    <property type="molecule type" value="Genomic_DNA"/>
</dbReference>
<dbReference type="InterPro" id="IPR036264">
    <property type="entry name" value="Bact_exopeptidase_dim_dom"/>
</dbReference>
<keyword evidence="7" id="KW-0170">Cobalt</keyword>
<keyword evidence="10" id="KW-1185">Reference proteome</keyword>
<dbReference type="Gene3D" id="3.30.70.360">
    <property type="match status" value="1"/>
</dbReference>
<comment type="caution">
    <text evidence="9">The sequence shown here is derived from an EMBL/GenBank/DDBJ whole genome shotgun (WGS) entry which is preliminary data.</text>
</comment>
<dbReference type="EC" id="3.4.-.-" evidence="9"/>
<dbReference type="GO" id="GO:0016787">
    <property type="term" value="F:hydrolase activity"/>
    <property type="evidence" value="ECO:0007669"/>
    <property type="project" value="UniProtKB-KW"/>
</dbReference>
<accession>A0ABT0GNW7</accession>
<evidence type="ECO:0000256" key="1">
    <source>
        <dbReference type="ARBA" id="ARBA00001941"/>
    </source>
</evidence>
<evidence type="ECO:0000259" key="8">
    <source>
        <dbReference type="Pfam" id="PF07687"/>
    </source>
</evidence>
<dbReference type="Pfam" id="PF07687">
    <property type="entry name" value="M20_dimer"/>
    <property type="match status" value="1"/>
</dbReference>
<evidence type="ECO:0000256" key="4">
    <source>
        <dbReference type="ARBA" id="ARBA00022723"/>
    </source>
</evidence>
<comment type="cofactor">
    <cofactor evidence="1">
        <name>Co(2+)</name>
        <dbReference type="ChEBI" id="CHEBI:48828"/>
    </cofactor>
</comment>
<evidence type="ECO:0000256" key="2">
    <source>
        <dbReference type="ARBA" id="ARBA00001947"/>
    </source>
</evidence>
<dbReference type="SUPFAM" id="SSF53187">
    <property type="entry name" value="Zn-dependent exopeptidases"/>
    <property type="match status" value="1"/>
</dbReference>
<keyword evidence="5 9" id="KW-0378">Hydrolase</keyword>
<keyword evidence="6" id="KW-0862">Zinc</keyword>
<comment type="similarity">
    <text evidence="3">Belongs to the peptidase M20A family.</text>
</comment>
<dbReference type="InterPro" id="IPR002933">
    <property type="entry name" value="Peptidase_M20"/>
</dbReference>
<reference evidence="9" key="1">
    <citation type="submission" date="2022-04" db="EMBL/GenBank/DDBJ databases">
        <title>Roseibium sp. CAU 1639 isolated from mud.</title>
        <authorList>
            <person name="Kim W."/>
        </authorList>
    </citation>
    <scope>NUCLEOTIDE SEQUENCE</scope>
    <source>
        <strain evidence="9">CAU 1639</strain>
    </source>
</reference>
<dbReference type="PANTHER" id="PTHR43808">
    <property type="entry name" value="ACETYLORNITHINE DEACETYLASE"/>
    <property type="match status" value="1"/>
</dbReference>
<dbReference type="InterPro" id="IPR011650">
    <property type="entry name" value="Peptidase_M20_dimer"/>
</dbReference>
<dbReference type="Pfam" id="PF01546">
    <property type="entry name" value="Peptidase_M20"/>
    <property type="match status" value="1"/>
</dbReference>
<gene>
    <name evidence="9" type="ORF">M0H32_02510</name>
</gene>